<evidence type="ECO:0000313" key="2">
    <source>
        <dbReference type="Proteomes" id="UP000792220"/>
    </source>
</evidence>
<keyword evidence="2" id="KW-1185">Reference proteome</keyword>
<reference evidence="1" key="1">
    <citation type="journal article" date="2013" name="J. Virol.">
        <title>New Insights into the Evolution of Entomopoxvirinae from the Complete Genome Sequences of Four Entomopoxviruses Infecting Adoxophyes honmai, Choristoneura biennis, Choristoneura rosaceana, and Mythimna separata.</title>
        <authorList>
            <person name="Theze J."/>
            <person name="Takatsuka J."/>
            <person name="Li Z."/>
            <person name="Gallais J."/>
            <person name="Doucet D."/>
            <person name="Arif B."/>
            <person name="Nakai M."/>
            <person name="Herniou E.A."/>
        </authorList>
    </citation>
    <scope>NUCLEOTIDE SEQUENCE</scope>
</reference>
<gene>
    <name evidence="1" type="ORF">CHBEV_293</name>
</gene>
<sequence length="126" mass="15122">MEYFLYMPDERNETTILDNHSIDLNLNLINNNMEENSINNIYKALYNYNKVIKYIVKDYKIDIYILDVNLAIDCKNKSHETETIIKNELNCVFYRYNPNNKDFCIYKTIGDIFNIIKTIENDKIIM</sequence>
<dbReference type="Proteomes" id="UP000792220">
    <property type="component" value="Genome"/>
</dbReference>
<protein>
    <submittedName>
        <fullName evidence="1">N1R/p28-like protein</fullName>
    </submittedName>
</protein>
<organism evidence="1 2">
    <name type="scientific">Choristoneura biennis entomopoxvirus</name>
    <name type="common">CbEPV</name>
    <dbReference type="NCBI Taxonomy" id="10288"/>
    <lineage>
        <taxon>Viruses</taxon>
        <taxon>Varidnaviria</taxon>
        <taxon>Bamfordvirae</taxon>
        <taxon>Nucleocytoviricota</taxon>
        <taxon>Pokkesviricetes</taxon>
        <taxon>Chitovirales</taxon>
        <taxon>Poxviridae</taxon>
        <taxon>Entomopoxvirinae</taxon>
        <taxon>Betaentomopoxvirus</taxon>
        <taxon>Betaentomopoxvirus cbiennis</taxon>
    </lineage>
</organism>
<dbReference type="EMBL" id="HF679132">
    <property type="protein sequence ID" value="CCU55861.1"/>
    <property type="molecule type" value="Genomic_DNA"/>
</dbReference>
<dbReference type="GeneID" id="15613283"/>
<accession>A0A916P189</accession>
<organismHost>
    <name type="scientific">Choristoneura fumiferana</name>
    <name type="common">Spruce budworm moth</name>
    <name type="synonym">Archips fumiferana</name>
    <dbReference type="NCBI Taxonomy" id="7141"/>
</organismHost>
<dbReference type="OrthoDB" id="27494at10239"/>
<dbReference type="RefSeq" id="YP_008004363.1">
    <property type="nucleotide sequence ID" value="NC_021248.1"/>
</dbReference>
<proteinExistence type="predicted"/>
<evidence type="ECO:0000313" key="1">
    <source>
        <dbReference type="EMBL" id="CCU55861.1"/>
    </source>
</evidence>
<dbReference type="KEGG" id="vg:15613283"/>
<name>A0A916P189_CBEPV</name>
<dbReference type="SUPFAM" id="SSF109993">
    <property type="entry name" value="VPS9 domain"/>
    <property type="match status" value="1"/>
</dbReference>
<dbReference type="InterPro" id="IPR037191">
    <property type="entry name" value="VPS9_dom_sf"/>
</dbReference>